<dbReference type="AlphaFoldDB" id="A0A8H7VNQ2"/>
<dbReference type="EMBL" id="JAEPRB010000025">
    <property type="protein sequence ID" value="KAG2225697.1"/>
    <property type="molecule type" value="Genomic_DNA"/>
</dbReference>
<proteinExistence type="predicted"/>
<name>A0A8H7VNQ2_9FUNG</name>
<reference evidence="1 2" key="1">
    <citation type="submission" date="2020-12" db="EMBL/GenBank/DDBJ databases">
        <title>Metabolic potential, ecology and presence of endohyphal bacteria is reflected in genomic diversity of Mucoromycotina.</title>
        <authorList>
            <person name="Muszewska A."/>
            <person name="Okrasinska A."/>
            <person name="Steczkiewicz K."/>
            <person name="Drgas O."/>
            <person name="Orlowska M."/>
            <person name="Perlinska-Lenart U."/>
            <person name="Aleksandrzak-Piekarczyk T."/>
            <person name="Szatraj K."/>
            <person name="Zielenkiewicz U."/>
            <person name="Pilsyk S."/>
            <person name="Malc E."/>
            <person name="Mieczkowski P."/>
            <person name="Kruszewska J.S."/>
            <person name="Biernat P."/>
            <person name="Pawlowska J."/>
        </authorList>
    </citation>
    <scope>NUCLEOTIDE SEQUENCE [LARGE SCALE GENOMIC DNA]</scope>
    <source>
        <strain evidence="1 2">CBS 142.35</strain>
    </source>
</reference>
<comment type="caution">
    <text evidence="1">The sequence shown here is derived from an EMBL/GenBank/DDBJ whole genome shotgun (WGS) entry which is preliminary data.</text>
</comment>
<evidence type="ECO:0000313" key="2">
    <source>
        <dbReference type="Proteomes" id="UP000646827"/>
    </source>
</evidence>
<gene>
    <name evidence="1" type="ORF">INT45_012169</name>
</gene>
<accession>A0A8H7VNQ2</accession>
<organism evidence="1 2">
    <name type="scientific">Circinella minor</name>
    <dbReference type="NCBI Taxonomy" id="1195481"/>
    <lineage>
        <taxon>Eukaryota</taxon>
        <taxon>Fungi</taxon>
        <taxon>Fungi incertae sedis</taxon>
        <taxon>Mucoromycota</taxon>
        <taxon>Mucoromycotina</taxon>
        <taxon>Mucoromycetes</taxon>
        <taxon>Mucorales</taxon>
        <taxon>Lichtheimiaceae</taxon>
        <taxon>Circinella</taxon>
    </lineage>
</organism>
<sequence>MMLFLNSLTRVFILNNLFLSNNDFVDLGCTNALPILVPICLKEIQTTNTTKWDGVAFATKDKRITSVLVEFSRGVKYNTTDKKEQGDETKMVGIINILKFIEALQMVNYPVP</sequence>
<dbReference type="Proteomes" id="UP000646827">
    <property type="component" value="Unassembled WGS sequence"/>
</dbReference>
<protein>
    <submittedName>
        <fullName evidence="1">Uncharacterized protein</fullName>
    </submittedName>
</protein>
<keyword evidence="2" id="KW-1185">Reference proteome</keyword>
<dbReference type="OrthoDB" id="2285211at2759"/>
<evidence type="ECO:0000313" key="1">
    <source>
        <dbReference type="EMBL" id="KAG2225697.1"/>
    </source>
</evidence>